<sequence length="485" mass="54873">MARHATEDFPLLPTQSAPTHLSQINTHLLIDTSHTTTSHIQTYTTAAPSGSASTVAQQLQPRRISPVELREPEKWRNVNYQFIILAIKMNCAVAIDGGIRIVPKTKDDYRKIIWHFKEQNIAYHTFPLQSKRNIHAVLRSIPASLNEKEMKQVLDQKGYTPLHLIRLKRSGGTPMPLVVVILPKSHELFNEKELLGLSIKVTLQMKRFLTILSMTQHSFHQAVVKVLEMTVKNLVFDIPTTSFQRPSKRSRLEKESTEDESEEELQYESNNAEVQNFEDSTSASDADRPEIEDNLARDSQEEPDSGIVINLHDLSLSVWGVPVGNHSEFVGTYEAGVKPELYAALKGLWPVEYYLAFVDVYILDLMGRLLFKQYNPQKGNKYGIKVFKLCTQNGCTWNLSVYAGKVKEGQLAVSTSIVLKLARNLLGSGRICVIDNWYTSLQLAHILLDNKTHCLGTLRNNLKGNPDKVLKKKLKKAKLLPKKMP</sequence>
<accession>A0A9P0JM23</accession>
<feature type="compositionally biased region" description="Acidic residues" evidence="1">
    <location>
        <begin position="256"/>
        <end position="266"/>
    </location>
</feature>
<dbReference type="PANTHER" id="PTHR46599">
    <property type="entry name" value="PIGGYBAC TRANSPOSABLE ELEMENT-DERIVED PROTEIN 4"/>
    <property type="match status" value="1"/>
</dbReference>
<organism evidence="3 4">
    <name type="scientific">Acanthoscelides obtectus</name>
    <name type="common">Bean weevil</name>
    <name type="synonym">Bruchus obtectus</name>
    <dbReference type="NCBI Taxonomy" id="200917"/>
    <lineage>
        <taxon>Eukaryota</taxon>
        <taxon>Metazoa</taxon>
        <taxon>Ecdysozoa</taxon>
        <taxon>Arthropoda</taxon>
        <taxon>Hexapoda</taxon>
        <taxon>Insecta</taxon>
        <taxon>Pterygota</taxon>
        <taxon>Neoptera</taxon>
        <taxon>Endopterygota</taxon>
        <taxon>Coleoptera</taxon>
        <taxon>Polyphaga</taxon>
        <taxon>Cucujiformia</taxon>
        <taxon>Chrysomeloidea</taxon>
        <taxon>Chrysomelidae</taxon>
        <taxon>Bruchinae</taxon>
        <taxon>Bruchini</taxon>
        <taxon>Acanthoscelides</taxon>
    </lineage>
</organism>
<dbReference type="PANTHER" id="PTHR46599:SF3">
    <property type="entry name" value="PIGGYBAC TRANSPOSABLE ELEMENT-DERIVED PROTEIN 4"/>
    <property type="match status" value="1"/>
</dbReference>
<proteinExistence type="predicted"/>
<dbReference type="Pfam" id="PF13843">
    <property type="entry name" value="DDE_Tnp_1_7"/>
    <property type="match status" value="1"/>
</dbReference>
<reference evidence="3" key="1">
    <citation type="submission" date="2022-03" db="EMBL/GenBank/DDBJ databases">
        <authorList>
            <person name="Sayadi A."/>
        </authorList>
    </citation>
    <scope>NUCLEOTIDE SEQUENCE</scope>
</reference>
<evidence type="ECO:0000259" key="2">
    <source>
        <dbReference type="Pfam" id="PF13843"/>
    </source>
</evidence>
<keyword evidence="4" id="KW-1185">Reference proteome</keyword>
<dbReference type="OrthoDB" id="6434386at2759"/>
<name>A0A9P0JM23_ACAOB</name>
<gene>
    <name evidence="3" type="ORF">ACAOBT_LOCUS2059</name>
</gene>
<dbReference type="Proteomes" id="UP001152888">
    <property type="component" value="Unassembled WGS sequence"/>
</dbReference>
<feature type="domain" description="PiggyBac transposable element-derived protein" evidence="2">
    <location>
        <begin position="364"/>
        <end position="480"/>
    </location>
</feature>
<dbReference type="AlphaFoldDB" id="A0A9P0JM23"/>
<evidence type="ECO:0000313" key="4">
    <source>
        <dbReference type="Proteomes" id="UP001152888"/>
    </source>
</evidence>
<dbReference type="EMBL" id="CAKOFQ010006670">
    <property type="protein sequence ID" value="CAH1957383.1"/>
    <property type="molecule type" value="Genomic_DNA"/>
</dbReference>
<dbReference type="InterPro" id="IPR029526">
    <property type="entry name" value="PGBD"/>
</dbReference>
<feature type="region of interest" description="Disordered" evidence="1">
    <location>
        <begin position="246"/>
        <end position="270"/>
    </location>
</feature>
<evidence type="ECO:0000313" key="3">
    <source>
        <dbReference type="EMBL" id="CAH1957383.1"/>
    </source>
</evidence>
<comment type="caution">
    <text evidence="3">The sequence shown here is derived from an EMBL/GenBank/DDBJ whole genome shotgun (WGS) entry which is preliminary data.</text>
</comment>
<evidence type="ECO:0000256" key="1">
    <source>
        <dbReference type="SAM" id="MobiDB-lite"/>
    </source>
</evidence>
<protein>
    <recommendedName>
        <fullName evidence="2">PiggyBac transposable element-derived protein domain-containing protein</fullName>
    </recommendedName>
</protein>